<dbReference type="AlphaFoldDB" id="A0A4P9WV66"/>
<proteinExistence type="predicted"/>
<feature type="compositionally biased region" description="Low complexity" evidence="1">
    <location>
        <begin position="11"/>
        <end position="26"/>
    </location>
</feature>
<gene>
    <name evidence="2" type="ORF">CAUPRSCDRAFT_13191</name>
</gene>
<evidence type="ECO:0000256" key="1">
    <source>
        <dbReference type="SAM" id="MobiDB-lite"/>
    </source>
</evidence>
<organism evidence="2 3">
    <name type="scientific">Caulochytrium protostelioides</name>
    <dbReference type="NCBI Taxonomy" id="1555241"/>
    <lineage>
        <taxon>Eukaryota</taxon>
        <taxon>Fungi</taxon>
        <taxon>Fungi incertae sedis</taxon>
        <taxon>Chytridiomycota</taxon>
        <taxon>Chytridiomycota incertae sedis</taxon>
        <taxon>Chytridiomycetes</taxon>
        <taxon>Caulochytriales</taxon>
        <taxon>Caulochytriaceae</taxon>
        <taxon>Caulochytrium</taxon>
    </lineage>
</organism>
<dbReference type="EMBL" id="ML013444">
    <property type="protein sequence ID" value="RKO95036.1"/>
    <property type="molecule type" value="Genomic_DNA"/>
</dbReference>
<evidence type="ECO:0000313" key="3">
    <source>
        <dbReference type="Proteomes" id="UP000268535"/>
    </source>
</evidence>
<accession>A0A4P9WV66</accession>
<feature type="compositionally biased region" description="Low complexity" evidence="1">
    <location>
        <begin position="61"/>
        <end position="71"/>
    </location>
</feature>
<evidence type="ECO:0000313" key="2">
    <source>
        <dbReference type="EMBL" id="RKO95036.1"/>
    </source>
</evidence>
<sequence length="140" mass="13506">MASAGGASDHGSVASSGSVRGAAKAAPASGFRTPAKSVTGSQTVAAALENSPYLPSGSTVGDDGAADDAGATCHAASSSGSFEAGRSPRDAGGAMARPCCTAIMPTPPRRVGHAAPSDPACVAAHRIACGHHLMSTCQTE</sequence>
<reference evidence="3" key="1">
    <citation type="journal article" date="2018" name="Nat. Microbiol.">
        <title>Leveraging single-cell genomics to expand the fungal tree of life.</title>
        <authorList>
            <person name="Ahrendt S.R."/>
            <person name="Quandt C.A."/>
            <person name="Ciobanu D."/>
            <person name="Clum A."/>
            <person name="Salamov A."/>
            <person name="Andreopoulos B."/>
            <person name="Cheng J.F."/>
            <person name="Woyke T."/>
            <person name="Pelin A."/>
            <person name="Henrissat B."/>
            <person name="Reynolds N.K."/>
            <person name="Benny G.L."/>
            <person name="Smith M.E."/>
            <person name="James T.Y."/>
            <person name="Grigoriev I.V."/>
        </authorList>
    </citation>
    <scope>NUCLEOTIDE SEQUENCE [LARGE SCALE GENOMIC DNA]</scope>
    <source>
        <strain evidence="3">ATCC 52028</strain>
    </source>
</reference>
<name>A0A4P9WV66_9FUNG</name>
<feature type="region of interest" description="Disordered" evidence="1">
    <location>
        <begin position="1"/>
        <end position="95"/>
    </location>
</feature>
<dbReference type="Proteomes" id="UP000268535">
    <property type="component" value="Unassembled WGS sequence"/>
</dbReference>
<protein>
    <submittedName>
        <fullName evidence="2">Uncharacterized protein</fullName>
    </submittedName>
</protein>